<evidence type="ECO:0000313" key="1">
    <source>
        <dbReference type="EMBL" id="KAJ1876540.1"/>
    </source>
</evidence>
<reference evidence="1" key="1">
    <citation type="submission" date="2022-07" db="EMBL/GenBank/DDBJ databases">
        <title>Phylogenomic reconstructions and comparative analyses of Kickxellomycotina fungi.</title>
        <authorList>
            <person name="Reynolds N.K."/>
            <person name="Stajich J.E."/>
            <person name="Barry K."/>
            <person name="Grigoriev I.V."/>
            <person name="Crous P."/>
            <person name="Smith M.E."/>
        </authorList>
    </citation>
    <scope>NUCLEOTIDE SEQUENCE</scope>
    <source>
        <strain evidence="1">Benny 63K</strain>
    </source>
</reference>
<name>A0ACC1HVW0_9FUNG</name>
<accession>A0ACC1HVW0</accession>
<gene>
    <name evidence="1" type="ORF">LPJ66_012298</name>
</gene>
<proteinExistence type="predicted"/>
<sequence>RLVPLLNNEATPVTLAENAAITIGRLGLVCPAIVAPNLEVFAERWCRVLLSVKDNEEKSSAFRGMMTMIGTNPQGISKAFLFFCQAALNWQTPDALLMEMFVQTFAGLKQLAGSEWEASMGMLDPHVRKLILDRFNA</sequence>
<dbReference type="EMBL" id="JANBPG010004400">
    <property type="protein sequence ID" value="KAJ1876540.1"/>
    <property type="molecule type" value="Genomic_DNA"/>
</dbReference>
<keyword evidence="2" id="KW-1185">Reference proteome</keyword>
<feature type="non-terminal residue" evidence="1">
    <location>
        <position position="1"/>
    </location>
</feature>
<evidence type="ECO:0000313" key="2">
    <source>
        <dbReference type="Proteomes" id="UP001150581"/>
    </source>
</evidence>
<organism evidence="1 2">
    <name type="scientific">Kickxella alabastrina</name>
    <dbReference type="NCBI Taxonomy" id="61397"/>
    <lineage>
        <taxon>Eukaryota</taxon>
        <taxon>Fungi</taxon>
        <taxon>Fungi incertae sedis</taxon>
        <taxon>Zoopagomycota</taxon>
        <taxon>Kickxellomycotina</taxon>
        <taxon>Kickxellomycetes</taxon>
        <taxon>Kickxellales</taxon>
        <taxon>Kickxellaceae</taxon>
        <taxon>Kickxella</taxon>
    </lineage>
</organism>
<comment type="caution">
    <text evidence="1">The sequence shown here is derived from an EMBL/GenBank/DDBJ whole genome shotgun (WGS) entry which is preliminary data.</text>
</comment>
<protein>
    <submittedName>
        <fullName evidence="1">Uncharacterized protein</fullName>
    </submittedName>
</protein>
<dbReference type="Proteomes" id="UP001150581">
    <property type="component" value="Unassembled WGS sequence"/>
</dbReference>